<dbReference type="PROSITE" id="PS52016">
    <property type="entry name" value="TONB_DEPENDENT_REC_3"/>
    <property type="match status" value="1"/>
</dbReference>
<dbReference type="InterPro" id="IPR058134">
    <property type="entry name" value="PirA/FepA/PfeA"/>
</dbReference>
<evidence type="ECO:0000256" key="6">
    <source>
        <dbReference type="ARBA" id="ARBA00022692"/>
    </source>
</evidence>
<dbReference type="GO" id="GO:0038023">
    <property type="term" value="F:signaling receptor activity"/>
    <property type="evidence" value="ECO:0007669"/>
    <property type="project" value="InterPro"/>
</dbReference>
<dbReference type="GO" id="GO:0042912">
    <property type="term" value="F:colicin transmembrane transporter activity"/>
    <property type="evidence" value="ECO:0007669"/>
    <property type="project" value="TreeGrafter"/>
</dbReference>
<comment type="subcellular location">
    <subcellularLocation>
        <location evidence="1 14">Cell outer membrane</location>
        <topology evidence="1 14">Multi-pass membrane protein</topology>
    </subcellularLocation>
</comment>
<evidence type="ECO:0000256" key="14">
    <source>
        <dbReference type="PROSITE-ProRule" id="PRU01360"/>
    </source>
</evidence>
<dbReference type="InterPro" id="IPR012910">
    <property type="entry name" value="Plug_dom"/>
</dbReference>
<evidence type="ECO:0000256" key="15">
    <source>
        <dbReference type="PROSITE-ProRule" id="PRU10144"/>
    </source>
</evidence>
<keyword evidence="6 14" id="KW-0812">Transmembrane</keyword>
<evidence type="ECO:0000313" key="22">
    <source>
        <dbReference type="Proteomes" id="UP000196878"/>
    </source>
</evidence>
<dbReference type="InterPro" id="IPR000531">
    <property type="entry name" value="Beta-barrel_TonB"/>
</dbReference>
<evidence type="ECO:0000256" key="8">
    <source>
        <dbReference type="ARBA" id="ARBA00023004"/>
    </source>
</evidence>
<evidence type="ECO:0000256" key="16">
    <source>
        <dbReference type="RuleBase" id="RU003357"/>
    </source>
</evidence>
<dbReference type="Pfam" id="PF07715">
    <property type="entry name" value="Plug"/>
    <property type="match status" value="1"/>
</dbReference>
<dbReference type="SUPFAM" id="SSF56935">
    <property type="entry name" value="Porins"/>
    <property type="match status" value="1"/>
</dbReference>
<dbReference type="GO" id="GO:0044718">
    <property type="term" value="P:siderophore transmembrane transport"/>
    <property type="evidence" value="ECO:0007669"/>
    <property type="project" value="TreeGrafter"/>
</dbReference>
<keyword evidence="5" id="KW-0410">Iron transport</keyword>
<dbReference type="EMBL" id="NIPW01000007">
    <property type="protein sequence ID" value="OWJ79673.1"/>
    <property type="molecule type" value="Genomic_DNA"/>
</dbReference>
<keyword evidence="4 14" id="KW-1134">Transmembrane beta strand</keyword>
<evidence type="ECO:0000313" key="21">
    <source>
        <dbReference type="EMBL" id="OWJ79673.1"/>
    </source>
</evidence>
<evidence type="ECO:0000256" key="2">
    <source>
        <dbReference type="ARBA" id="ARBA00009810"/>
    </source>
</evidence>
<evidence type="ECO:0000256" key="11">
    <source>
        <dbReference type="ARBA" id="ARBA00023136"/>
    </source>
</evidence>
<accession>A0A212AEF1</accession>
<dbReference type="RefSeq" id="WP_088214466.1">
    <property type="nucleotide sequence ID" value="NZ_NIPW01000007.1"/>
</dbReference>
<organism evidence="21 22">
    <name type="scientific">Haematobacter genomosp. 1</name>
    <dbReference type="NCBI Taxonomy" id="366618"/>
    <lineage>
        <taxon>Bacteria</taxon>
        <taxon>Pseudomonadati</taxon>
        <taxon>Pseudomonadota</taxon>
        <taxon>Alphaproteobacteria</taxon>
        <taxon>Rhodobacterales</taxon>
        <taxon>Paracoccaceae</taxon>
        <taxon>Haematobacter</taxon>
    </lineage>
</organism>
<evidence type="ECO:0000256" key="7">
    <source>
        <dbReference type="ARBA" id="ARBA00022729"/>
    </source>
</evidence>
<dbReference type="PROSITE" id="PS01156">
    <property type="entry name" value="TONB_DEPENDENT_REC_2"/>
    <property type="match status" value="1"/>
</dbReference>
<comment type="similarity">
    <text evidence="2 14 16">Belongs to the TonB-dependent receptor family.</text>
</comment>
<dbReference type="InterPro" id="IPR039426">
    <property type="entry name" value="TonB-dep_rcpt-like"/>
</dbReference>
<dbReference type="GO" id="GO:0009279">
    <property type="term" value="C:cell outer membrane"/>
    <property type="evidence" value="ECO:0007669"/>
    <property type="project" value="UniProtKB-SubCell"/>
</dbReference>
<evidence type="ECO:0000259" key="20">
    <source>
        <dbReference type="Pfam" id="PF07715"/>
    </source>
</evidence>
<evidence type="ECO:0000256" key="3">
    <source>
        <dbReference type="ARBA" id="ARBA00022448"/>
    </source>
</evidence>
<sequence>MPVPLRLTSSTALCLGLAHLPFSALAQEEVFQPEDNQEEVTVLETVVLSAEEQLRQAPGVSTITATDLQRQPPANDLSEIIRRMPGVNLTGTSASGQRGNQRQIDIRGMGPENTLILIDGKPVLSRNAVRMGRAGERDTRGDTNWVPAEMVERIEVLRGPAAARYGSGSSGGVVNIITKRPEAMMGTIGLRFGFPEDSAEGGTQRGNLMLGGPINDVLSFRVYGNYNKTDADDPDINADANVNPNQAPPAGREGVVNKDVGALLSWDVTPDQKLDFEFNFSRQGNIFNGDRQLAGVNDILEELANSGAETNRMYRRTLSVSHTGAFDFGDSFSYLQWENTRNNRNLEGLAGSSEGAINTGETGTITLDNITAKSEWNLPFAIAGRDQVLTLGAEFRGEYMDDPVSNRQGLAPGVEIPGTDPQGERDPKTDQQTYGIYAESNFYWSEKLILTPGLRVDYNSNFGSNFSPALNATYHLNDRWQVKAGIARAFKAPNLFQLNPNYVYYTMGNGCPTDFPAQNGVGCYVVGNPDLKAETSVNTEVGVAYNDAASGVVAGLTYFHNDYKDRISSSRVPIANANPNNAGGWVLQWDNVPKAVVSGLEANFAMPFSETVNFTTNATYMIESEDKSNGQPLSLVPDYTINAAVDWQATDELNLMASVSWFGTIHAPTSSATTGGALANTESRRPYSIANLGLTYQVRENMMINGGITNLFDKRVYREGNTTSAGANTFNEPGRAFYIGMNASF</sequence>
<dbReference type="InterPro" id="IPR010105">
    <property type="entry name" value="TonB_sidphr_rcpt"/>
</dbReference>
<dbReference type="OrthoDB" id="9796221at2"/>
<feature type="domain" description="TonB-dependent receptor-like beta-barrel" evidence="19">
    <location>
        <begin position="268"/>
        <end position="711"/>
    </location>
</feature>
<dbReference type="CDD" id="cd01347">
    <property type="entry name" value="ligand_gated_channel"/>
    <property type="match status" value="1"/>
</dbReference>
<dbReference type="AlphaFoldDB" id="A0A212AEF1"/>
<keyword evidence="22" id="KW-1185">Reference proteome</keyword>
<dbReference type="GO" id="GO:0042931">
    <property type="term" value="F:enterobactin transmembrane transporter activity"/>
    <property type="evidence" value="ECO:0007669"/>
    <property type="project" value="TreeGrafter"/>
</dbReference>
<comment type="caution">
    <text evidence="21">The sequence shown here is derived from an EMBL/GenBank/DDBJ whole genome shotgun (WGS) entry which is preliminary data.</text>
</comment>
<keyword evidence="7 18" id="KW-0732">Signal</keyword>
<evidence type="ECO:0000256" key="17">
    <source>
        <dbReference type="SAM" id="MobiDB-lite"/>
    </source>
</evidence>
<feature type="domain" description="TonB-dependent receptor plug" evidence="20">
    <location>
        <begin position="57"/>
        <end position="173"/>
    </location>
</feature>
<keyword evidence="9" id="KW-0406">Ion transport</keyword>
<dbReference type="InterPro" id="IPR010917">
    <property type="entry name" value="TonB_rcpt_CS"/>
</dbReference>
<feature type="short sequence motif" description="TonB C-terminal box" evidence="15">
    <location>
        <begin position="728"/>
        <end position="745"/>
    </location>
</feature>
<name>A0A212AEF1_9RHOB</name>
<dbReference type="GO" id="GO:0015344">
    <property type="term" value="F:siderophore uptake transmembrane transporter activity"/>
    <property type="evidence" value="ECO:0007669"/>
    <property type="project" value="TreeGrafter"/>
</dbReference>
<evidence type="ECO:0000256" key="12">
    <source>
        <dbReference type="ARBA" id="ARBA00023170"/>
    </source>
</evidence>
<feature type="signal peptide" evidence="18">
    <location>
        <begin position="1"/>
        <end position="26"/>
    </location>
</feature>
<evidence type="ECO:0000256" key="4">
    <source>
        <dbReference type="ARBA" id="ARBA00022452"/>
    </source>
</evidence>
<keyword evidence="12 21" id="KW-0675">Receptor</keyword>
<proteinExistence type="inferred from homology"/>
<feature type="region of interest" description="Disordered" evidence="17">
    <location>
        <begin position="402"/>
        <end position="430"/>
    </location>
</feature>
<dbReference type="Proteomes" id="UP000196878">
    <property type="component" value="Unassembled WGS sequence"/>
</dbReference>
<reference evidence="21 22" key="1">
    <citation type="submission" date="2016-12" db="EMBL/GenBank/DDBJ databases">
        <title>Comparison of Traditional DNA-DNA Hybridization with In Silico Genomic Analysis.</title>
        <authorList>
            <person name="Nicholson A.C."/>
            <person name="Humrighouse B.W."/>
            <person name="Graziano J."/>
            <person name="Lasker B."/>
            <person name="Whitney A.M."/>
            <person name="Mcquiston J.R."/>
        </authorList>
    </citation>
    <scope>NUCLEOTIDE SEQUENCE [LARGE SCALE GENOMIC DNA]</scope>
    <source>
        <strain evidence="21 22">H2240</strain>
    </source>
</reference>
<evidence type="ECO:0000256" key="5">
    <source>
        <dbReference type="ARBA" id="ARBA00022496"/>
    </source>
</evidence>
<dbReference type="Gene3D" id="2.170.130.10">
    <property type="entry name" value="TonB-dependent receptor, plug domain"/>
    <property type="match status" value="1"/>
</dbReference>
<dbReference type="PANTHER" id="PTHR30069">
    <property type="entry name" value="TONB-DEPENDENT OUTER MEMBRANE RECEPTOR"/>
    <property type="match status" value="1"/>
</dbReference>
<dbReference type="NCBIfam" id="NF010051">
    <property type="entry name" value="PRK13528.1"/>
    <property type="match status" value="1"/>
</dbReference>
<dbReference type="InterPro" id="IPR037066">
    <property type="entry name" value="Plug_dom_sf"/>
</dbReference>
<keyword evidence="3 14" id="KW-0813">Transport</keyword>
<keyword evidence="10 16" id="KW-0798">TonB box</keyword>
<evidence type="ECO:0000256" key="13">
    <source>
        <dbReference type="ARBA" id="ARBA00023237"/>
    </source>
</evidence>
<evidence type="ECO:0000259" key="19">
    <source>
        <dbReference type="Pfam" id="PF00593"/>
    </source>
</evidence>
<protein>
    <submittedName>
        <fullName evidence="21">TonB-dependent siderophore receptor</fullName>
    </submittedName>
</protein>
<keyword evidence="13 14" id="KW-0998">Cell outer membrane</keyword>
<feature type="chain" id="PRO_5012781246" evidence="18">
    <location>
        <begin position="27"/>
        <end position="745"/>
    </location>
</feature>
<dbReference type="NCBIfam" id="NF010048">
    <property type="entry name" value="PRK13524.1"/>
    <property type="match status" value="1"/>
</dbReference>
<keyword evidence="11 14" id="KW-0472">Membrane</keyword>
<dbReference type="Pfam" id="PF00593">
    <property type="entry name" value="TonB_dep_Rec_b-barrel"/>
    <property type="match status" value="1"/>
</dbReference>
<dbReference type="InterPro" id="IPR036942">
    <property type="entry name" value="Beta-barrel_TonB_sf"/>
</dbReference>
<evidence type="ECO:0000256" key="10">
    <source>
        <dbReference type="ARBA" id="ARBA00023077"/>
    </source>
</evidence>
<evidence type="ECO:0000256" key="18">
    <source>
        <dbReference type="SAM" id="SignalP"/>
    </source>
</evidence>
<keyword evidence="8" id="KW-0408">Iron</keyword>
<dbReference type="NCBIfam" id="TIGR01783">
    <property type="entry name" value="TonB-siderophor"/>
    <property type="match status" value="1"/>
</dbReference>
<evidence type="ECO:0000256" key="1">
    <source>
        <dbReference type="ARBA" id="ARBA00004571"/>
    </source>
</evidence>
<feature type="region of interest" description="Disordered" evidence="17">
    <location>
        <begin position="231"/>
        <end position="254"/>
    </location>
</feature>
<gene>
    <name evidence="21" type="ORF">CDV49_04990</name>
</gene>
<evidence type="ECO:0000256" key="9">
    <source>
        <dbReference type="ARBA" id="ARBA00023065"/>
    </source>
</evidence>
<dbReference type="Gene3D" id="2.40.170.20">
    <property type="entry name" value="TonB-dependent receptor, beta-barrel domain"/>
    <property type="match status" value="1"/>
</dbReference>
<dbReference type="PANTHER" id="PTHR30069:SF51">
    <property type="entry name" value="FERRIENTEROBACTIN RECEPTOR"/>
    <property type="match status" value="1"/>
</dbReference>